<proteinExistence type="predicted"/>
<feature type="transmembrane region" description="Helical" evidence="2">
    <location>
        <begin position="46"/>
        <end position="68"/>
    </location>
</feature>
<dbReference type="EMBL" id="CP110615">
    <property type="protein sequence ID" value="UZJ25047.1"/>
    <property type="molecule type" value="Genomic_DNA"/>
</dbReference>
<protein>
    <recommendedName>
        <fullName evidence="5">Anti-sigma factor</fullName>
    </recommendedName>
</protein>
<reference evidence="3" key="1">
    <citation type="submission" date="2022-10" db="EMBL/GenBank/DDBJ databases">
        <title>Rhodococcus sp.75.</title>
        <authorList>
            <person name="Sun M."/>
        </authorList>
    </citation>
    <scope>NUCLEOTIDE SEQUENCE</scope>
    <source>
        <strain evidence="3">75</strain>
    </source>
</reference>
<evidence type="ECO:0000313" key="4">
    <source>
        <dbReference type="Proteomes" id="UP001164965"/>
    </source>
</evidence>
<evidence type="ECO:0000256" key="2">
    <source>
        <dbReference type="SAM" id="Phobius"/>
    </source>
</evidence>
<evidence type="ECO:0008006" key="5">
    <source>
        <dbReference type="Google" id="ProtNLM"/>
    </source>
</evidence>
<evidence type="ECO:0000313" key="3">
    <source>
        <dbReference type="EMBL" id="UZJ25047.1"/>
    </source>
</evidence>
<dbReference type="RefSeq" id="WP_265383153.1">
    <property type="nucleotide sequence ID" value="NZ_CP110615.1"/>
</dbReference>
<feature type="compositionally biased region" description="Low complexity" evidence="1">
    <location>
        <begin position="73"/>
        <end position="101"/>
    </location>
</feature>
<organism evidence="3 4">
    <name type="scientific">Rhodococcus antarcticus</name>
    <dbReference type="NCBI Taxonomy" id="2987751"/>
    <lineage>
        <taxon>Bacteria</taxon>
        <taxon>Bacillati</taxon>
        <taxon>Actinomycetota</taxon>
        <taxon>Actinomycetes</taxon>
        <taxon>Mycobacteriales</taxon>
        <taxon>Nocardiaceae</taxon>
        <taxon>Rhodococcus</taxon>
    </lineage>
</organism>
<keyword evidence="2" id="KW-0472">Membrane</keyword>
<accession>A0ABY6P063</accession>
<gene>
    <name evidence="3" type="ORF">RHODO2019_00590</name>
</gene>
<sequence length="214" mass="20744">MADPHGDEALTELLRTAAPTRLPPAGFDHGSVLAASRRAGVRRQRLLAGGAAAVVVVLAGGGALAVLGGPGEQGTAASAAAGQQEDPAPRRSAPGAASQPRGAGTCGPTDRTVYAALQRVFPELAAQPPFPLARACPAGTTGAGVLLSADGVVGRVEVLVGPAAVPATDGATGTATTADGRTLTVVSVPAGGSPAGPYADRLDDVARRVAAALG</sequence>
<keyword evidence="2" id="KW-1133">Transmembrane helix</keyword>
<keyword evidence="4" id="KW-1185">Reference proteome</keyword>
<dbReference type="Proteomes" id="UP001164965">
    <property type="component" value="Chromosome"/>
</dbReference>
<evidence type="ECO:0000256" key="1">
    <source>
        <dbReference type="SAM" id="MobiDB-lite"/>
    </source>
</evidence>
<keyword evidence="2" id="KW-0812">Transmembrane</keyword>
<feature type="region of interest" description="Disordered" evidence="1">
    <location>
        <begin position="71"/>
        <end position="108"/>
    </location>
</feature>
<name>A0ABY6P063_9NOCA</name>